<keyword evidence="5 7" id="KW-0472">Membrane</keyword>
<evidence type="ECO:0000313" key="9">
    <source>
        <dbReference type="EMBL" id="CAH3973906.1"/>
    </source>
</evidence>
<dbReference type="InterPro" id="IPR003949">
    <property type="entry name" value="K_chnl_volt-dep_EAG"/>
</dbReference>
<accession>A0A9P0X3Q3</accession>
<dbReference type="InterPro" id="IPR036691">
    <property type="entry name" value="Endo/exonu/phosph_ase_sf"/>
</dbReference>
<dbReference type="Pfam" id="PF00520">
    <property type="entry name" value="Ion_trans"/>
    <property type="match status" value="1"/>
</dbReference>
<feature type="domain" description="Ion transport" evidence="8">
    <location>
        <begin position="1193"/>
        <end position="1432"/>
    </location>
</feature>
<feature type="region of interest" description="Disordered" evidence="6">
    <location>
        <begin position="1"/>
        <end position="52"/>
    </location>
</feature>
<dbReference type="Gene3D" id="3.60.10.10">
    <property type="entry name" value="Endonuclease/exonuclease/phosphatase"/>
    <property type="match status" value="1"/>
</dbReference>
<evidence type="ECO:0000259" key="8">
    <source>
        <dbReference type="Pfam" id="PF00520"/>
    </source>
</evidence>
<evidence type="ECO:0000256" key="3">
    <source>
        <dbReference type="ARBA" id="ARBA00022692"/>
    </source>
</evidence>
<dbReference type="SUPFAM" id="SSF81324">
    <property type="entry name" value="Voltage-gated potassium channels"/>
    <property type="match status" value="1"/>
</dbReference>
<protein>
    <recommendedName>
        <fullName evidence="8">Ion transport domain-containing protein</fullName>
    </recommendedName>
</protein>
<dbReference type="Proteomes" id="UP001152562">
    <property type="component" value="Unassembled WGS sequence"/>
</dbReference>
<feature type="compositionally biased region" description="Basic residues" evidence="6">
    <location>
        <begin position="1026"/>
        <end position="1038"/>
    </location>
</feature>
<feature type="transmembrane region" description="Helical" evidence="7">
    <location>
        <begin position="1395"/>
        <end position="1417"/>
    </location>
</feature>
<dbReference type="GO" id="GO:0042391">
    <property type="term" value="P:regulation of membrane potential"/>
    <property type="evidence" value="ECO:0007669"/>
    <property type="project" value="TreeGrafter"/>
</dbReference>
<name>A0A9P0X3Q3_PIEBR</name>
<organism evidence="9 10">
    <name type="scientific">Pieris brassicae</name>
    <name type="common">White butterfly</name>
    <name type="synonym">Large white butterfly</name>
    <dbReference type="NCBI Taxonomy" id="7116"/>
    <lineage>
        <taxon>Eukaryota</taxon>
        <taxon>Metazoa</taxon>
        <taxon>Ecdysozoa</taxon>
        <taxon>Arthropoda</taxon>
        <taxon>Hexapoda</taxon>
        <taxon>Insecta</taxon>
        <taxon>Pterygota</taxon>
        <taxon>Neoptera</taxon>
        <taxon>Endopterygota</taxon>
        <taxon>Lepidoptera</taxon>
        <taxon>Glossata</taxon>
        <taxon>Ditrysia</taxon>
        <taxon>Papilionoidea</taxon>
        <taxon>Pieridae</taxon>
        <taxon>Pierinae</taxon>
        <taxon>Pieris</taxon>
    </lineage>
</organism>
<evidence type="ECO:0000313" key="10">
    <source>
        <dbReference type="Proteomes" id="UP001152562"/>
    </source>
</evidence>
<reference evidence="9" key="1">
    <citation type="submission" date="2022-05" db="EMBL/GenBank/DDBJ databases">
        <authorList>
            <person name="Okamura Y."/>
        </authorList>
    </citation>
    <scope>NUCLEOTIDE SEQUENCE</scope>
</reference>
<comment type="subcellular location">
    <subcellularLocation>
        <location evidence="1">Membrane</location>
        <topology evidence="1">Multi-pass membrane protein</topology>
    </subcellularLocation>
</comment>
<gene>
    <name evidence="9" type="ORF">PIBRA_LOCUS1794</name>
</gene>
<evidence type="ECO:0000256" key="6">
    <source>
        <dbReference type="SAM" id="MobiDB-lite"/>
    </source>
</evidence>
<dbReference type="PANTHER" id="PTHR10217">
    <property type="entry name" value="VOLTAGE AND LIGAND GATED POTASSIUM CHANNEL"/>
    <property type="match status" value="1"/>
</dbReference>
<feature type="compositionally biased region" description="Acidic residues" evidence="6">
    <location>
        <begin position="204"/>
        <end position="213"/>
    </location>
</feature>
<dbReference type="GO" id="GO:0005249">
    <property type="term" value="F:voltage-gated potassium channel activity"/>
    <property type="evidence" value="ECO:0007669"/>
    <property type="project" value="InterPro"/>
</dbReference>
<evidence type="ECO:0000256" key="2">
    <source>
        <dbReference type="ARBA" id="ARBA00022553"/>
    </source>
</evidence>
<dbReference type="Gene3D" id="1.10.287.70">
    <property type="match status" value="1"/>
</dbReference>
<dbReference type="EMBL" id="CALOZG010000002">
    <property type="protein sequence ID" value="CAH3973906.1"/>
    <property type="molecule type" value="Genomic_DNA"/>
</dbReference>
<keyword evidence="3 7" id="KW-0812">Transmembrane</keyword>
<proteinExistence type="predicted"/>
<feature type="transmembrane region" description="Helical" evidence="7">
    <location>
        <begin position="1322"/>
        <end position="1348"/>
    </location>
</feature>
<dbReference type="PRINTS" id="PR01464">
    <property type="entry name" value="EAGCHANNEL"/>
</dbReference>
<dbReference type="InterPro" id="IPR029058">
    <property type="entry name" value="AB_hydrolase_fold"/>
</dbReference>
<evidence type="ECO:0000256" key="7">
    <source>
        <dbReference type="SAM" id="Phobius"/>
    </source>
</evidence>
<dbReference type="PANTHER" id="PTHR10217:SF435">
    <property type="entry name" value="POTASSIUM VOLTAGE-GATED CHANNEL PROTEIN EAG"/>
    <property type="match status" value="1"/>
</dbReference>
<sequence length="1476" mass="159791">MRAGAQCAQRQIGGGRDSKRVSPQLRKRPEYGARSGTEAGISGNGADILPSGGESCGVQNRGAYKGGAKTGVGPPDLRRRNCAMVLRRESKIILECHCEKSRKLLQVDMQESGRLESGQRALSPSTLHERLVGHALAVTDDLEGRSGVWGEHSYARERGAAPHSRVRTLLLPRTPLAGQAAPLALVDAVSSPAARPAPPLDHLDDSDSNDDDATDAADWERIVLDAATTEARRRLAGAVVRLLTEMRLRRLAVDRSRWRRAESVRGAATRLRGALATATAGDSAWLHGALLAHLPRSQRTPYERVTGELRRVAPRLASRLGTDAPPPPAEPLNAAPPPLDAATPGPWLGWVSAGLERRDERWRRRLGALMHVRTLGSASARGGAPPERWCATRAHAVRSALVRFLQEAGSRPVMLGGFGAGAALAARLASARGVRGAVLLAPPLLTAEGPDEPPGEAPAAALLVAGGAAAATGRGAAAQMAAAGGSRRLLLVAGADDALRLPRRHRLRLGLPQQALDATIAEECVRWIGEVCAEEEDERTEECAGVSVAAVVSPGGAGAAEGRVVSRVSGGTPLALRPPGGRRADFHAADIMRLPIVFADDLPDAAEPKEERLRVVAGATRTTRVIVTKRSALEGAPTAVRGLRTNNNNLYASGLNEDYDAIVFTETWLLPEIGNGELFDSRYTVYRKERNSTTKLRGGGVLIAIKKSIGSKRLVHLESDHEELWISLTLQKNDRRPTLGLKRSLILGDLNLSFLSWCPSEVPNTLAPVNDSNNSLGVTLMHFMPLASLNQYNYVRNSDKRILDLVLSNIVLNLREADKRLIKKRYTTPTTRNMFGYAYFIDSEVGDACVQHLTARGSAASRAERDARRLASLEPLGPDPSSALRERCPPPPAPLFGPLAQGLVDSSTPSDSLLFRHRYRKAASNATECGQDVALLRGDKGAAQSDAGGAAGARSPAEHLPRKHHSPLLIAAQQFSAGQRADRRLPHCILQRDLLQDEWLQPRGGDAKILPLRLDARRADGERGARTRRSRTRPPPRRPVRDPALQEEPYAAVATGARGPDPQRARARRAFSAHLPRHHRTQAAYRRRRPQGRSVQVCQAGAIGDALALGAGVGAACTEGAGAAEPPRACQYTRSACKHAPFSSLEITALRSTVSACLMLVMSLSGEVLPQYRQEAPKTPPHILLHYCAFKAIWDWIILCLTFYTAIMVPYNVAFKNKTSEDVSLLVIDSIVDVVFFIDIVLNFHTTFVGPGGEVVSDPKVIRKNYFKSWFLIDLLSCLPYDVFNAFDHDEDGIGSLFSALKVVRLLRLGRVVRKLDRYLEYGAAMLILLLCFYMLVAHWLACVWYSIGRSDADSGLQYSWLWKLANVTQSPYSYVWSNESDGPELVNGPSRKTMYVTALYFTMTCMTSVGFGNVAAETDNEKIFTICMMIVAGAGTLLLLAGARPDLATPAQSSALGAALPFYSLFLSSVLFTNI</sequence>
<evidence type="ECO:0000256" key="1">
    <source>
        <dbReference type="ARBA" id="ARBA00004141"/>
    </source>
</evidence>
<feature type="transmembrane region" description="Helical" evidence="7">
    <location>
        <begin position="1424"/>
        <end position="1444"/>
    </location>
</feature>
<dbReference type="InterPro" id="IPR050818">
    <property type="entry name" value="KCNH_animal-type"/>
</dbReference>
<keyword evidence="10" id="KW-1185">Reference proteome</keyword>
<comment type="caution">
    <text evidence="9">The sequence shown here is derived from an EMBL/GenBank/DDBJ whole genome shotgun (WGS) entry which is preliminary data.</text>
</comment>
<feature type="transmembrane region" description="Helical" evidence="7">
    <location>
        <begin position="1456"/>
        <end position="1474"/>
    </location>
</feature>
<dbReference type="InterPro" id="IPR003938">
    <property type="entry name" value="K_chnl_volt-dep_EAG/ELK/ERG"/>
</dbReference>
<dbReference type="SUPFAM" id="SSF53474">
    <property type="entry name" value="alpha/beta-Hydrolases"/>
    <property type="match status" value="1"/>
</dbReference>
<dbReference type="InterPro" id="IPR005821">
    <property type="entry name" value="Ion_trans_dom"/>
</dbReference>
<evidence type="ECO:0000256" key="5">
    <source>
        <dbReference type="ARBA" id="ARBA00023136"/>
    </source>
</evidence>
<evidence type="ECO:0000256" key="4">
    <source>
        <dbReference type="ARBA" id="ARBA00022989"/>
    </source>
</evidence>
<dbReference type="PRINTS" id="PR01463">
    <property type="entry name" value="EAGCHANLFMLY"/>
</dbReference>
<feature type="transmembrane region" description="Helical" evidence="7">
    <location>
        <begin position="1193"/>
        <end position="1211"/>
    </location>
</feature>
<keyword evidence="2" id="KW-0597">Phosphoprotein</keyword>
<dbReference type="Gene3D" id="3.40.50.1820">
    <property type="entry name" value="alpha/beta hydrolase"/>
    <property type="match status" value="1"/>
</dbReference>
<feature type="region of interest" description="Disordered" evidence="6">
    <location>
        <begin position="192"/>
        <end position="213"/>
    </location>
</feature>
<keyword evidence="4 7" id="KW-1133">Transmembrane helix</keyword>
<feature type="region of interest" description="Disordered" evidence="6">
    <location>
        <begin position="1018"/>
        <end position="1065"/>
    </location>
</feature>
<feature type="region of interest" description="Disordered" evidence="6">
    <location>
        <begin position="941"/>
        <end position="961"/>
    </location>
</feature>
<dbReference type="GO" id="GO:0008076">
    <property type="term" value="C:voltage-gated potassium channel complex"/>
    <property type="evidence" value="ECO:0007669"/>
    <property type="project" value="TreeGrafter"/>
</dbReference>